<gene>
    <name evidence="1" type="ORF">K0U00_07430</name>
</gene>
<sequence length="77" mass="8841">MYLACEEMDHTWDESEVLLFDNLWQAGVSVYEIAECFKRDPDEIALLAIDRAKKRFIKRRSGGAWGGGFPRSNKSSK</sequence>
<reference evidence="1 2" key="1">
    <citation type="submission" date="2021-07" db="EMBL/GenBank/DDBJ databases">
        <title>Paenibacillus radiodurans sp. nov., isolated from the southeastern edge of Tengger Desert.</title>
        <authorList>
            <person name="Zhang G."/>
        </authorList>
    </citation>
    <scope>NUCLEOTIDE SEQUENCE [LARGE SCALE GENOMIC DNA]</scope>
    <source>
        <strain evidence="1 2">CCM 7311</strain>
    </source>
</reference>
<name>A0ABS7BYZ3_9BACL</name>
<proteinExistence type="predicted"/>
<dbReference type="RefSeq" id="WP_210045154.1">
    <property type="nucleotide sequence ID" value="NZ_JBHLVU010000013.1"/>
</dbReference>
<evidence type="ECO:0000313" key="1">
    <source>
        <dbReference type="EMBL" id="MBW7453866.1"/>
    </source>
</evidence>
<comment type="caution">
    <text evidence="1">The sequence shown here is derived from an EMBL/GenBank/DDBJ whole genome shotgun (WGS) entry which is preliminary data.</text>
</comment>
<protein>
    <recommendedName>
        <fullName evidence="3">Helix-turn-helix domain containing protein</fullName>
    </recommendedName>
</protein>
<organism evidence="1 2">
    <name type="scientific">Paenibacillus sepulcri</name>
    <dbReference type="NCBI Taxonomy" id="359917"/>
    <lineage>
        <taxon>Bacteria</taxon>
        <taxon>Bacillati</taxon>
        <taxon>Bacillota</taxon>
        <taxon>Bacilli</taxon>
        <taxon>Bacillales</taxon>
        <taxon>Paenibacillaceae</taxon>
        <taxon>Paenibacillus</taxon>
    </lineage>
</organism>
<dbReference type="EMBL" id="JAHZIK010000125">
    <property type="protein sequence ID" value="MBW7453866.1"/>
    <property type="molecule type" value="Genomic_DNA"/>
</dbReference>
<dbReference type="Proteomes" id="UP001519887">
    <property type="component" value="Unassembled WGS sequence"/>
</dbReference>
<evidence type="ECO:0008006" key="3">
    <source>
        <dbReference type="Google" id="ProtNLM"/>
    </source>
</evidence>
<accession>A0ABS7BYZ3</accession>
<evidence type="ECO:0000313" key="2">
    <source>
        <dbReference type="Proteomes" id="UP001519887"/>
    </source>
</evidence>
<keyword evidence="2" id="KW-1185">Reference proteome</keyword>